<gene>
    <name evidence="1" type="ORF">H2198_006639</name>
</gene>
<proteinExistence type="predicted"/>
<organism evidence="1 2">
    <name type="scientific">Neophaeococcomyces mojaviensis</name>
    <dbReference type="NCBI Taxonomy" id="3383035"/>
    <lineage>
        <taxon>Eukaryota</taxon>
        <taxon>Fungi</taxon>
        <taxon>Dikarya</taxon>
        <taxon>Ascomycota</taxon>
        <taxon>Pezizomycotina</taxon>
        <taxon>Eurotiomycetes</taxon>
        <taxon>Chaetothyriomycetidae</taxon>
        <taxon>Chaetothyriales</taxon>
        <taxon>Chaetothyriales incertae sedis</taxon>
        <taxon>Neophaeococcomyces</taxon>
    </lineage>
</organism>
<evidence type="ECO:0000313" key="1">
    <source>
        <dbReference type="EMBL" id="KAJ9654289.1"/>
    </source>
</evidence>
<protein>
    <submittedName>
        <fullName evidence="1">Uncharacterized protein</fullName>
    </submittedName>
</protein>
<name>A0ACC3A2D4_9EURO</name>
<dbReference type="Proteomes" id="UP001172386">
    <property type="component" value="Unassembled WGS sequence"/>
</dbReference>
<sequence>MSLDLIKRHALRHHPEAVLESLEQPTLEQRDRAQVELDLPTSIPQRPELGDSSDKSGTNVAQTSPPPLEPASPASASATGSRESSTPASLSQPKQSMPDLPSPATPFDMDTFMAGIDLNDIQAFHTGSMLDAELVQRLNVTPALQNFSCSPLSFTQNIIDSSGASQATATILRQSSWHGSLKLSEAKHDDIAKETKKMDSFVGTNNLTPSA</sequence>
<comment type="caution">
    <text evidence="1">The sequence shown here is derived from an EMBL/GenBank/DDBJ whole genome shotgun (WGS) entry which is preliminary data.</text>
</comment>
<reference evidence="1" key="1">
    <citation type="submission" date="2022-10" db="EMBL/GenBank/DDBJ databases">
        <title>Culturing micro-colonial fungi from biological soil crusts in the Mojave desert and describing Neophaeococcomyces mojavensis, and introducing the new genera and species Taxawa tesnikishii.</title>
        <authorList>
            <person name="Kurbessoian T."/>
            <person name="Stajich J.E."/>
        </authorList>
    </citation>
    <scope>NUCLEOTIDE SEQUENCE</scope>
    <source>
        <strain evidence="1">JES_112</strain>
    </source>
</reference>
<evidence type="ECO:0000313" key="2">
    <source>
        <dbReference type="Proteomes" id="UP001172386"/>
    </source>
</evidence>
<accession>A0ACC3A2D4</accession>
<dbReference type="EMBL" id="JAPDRQ010000125">
    <property type="protein sequence ID" value="KAJ9654289.1"/>
    <property type="molecule type" value="Genomic_DNA"/>
</dbReference>
<keyword evidence="2" id="KW-1185">Reference proteome</keyword>